<keyword evidence="1" id="KW-0812">Transmembrane</keyword>
<protein>
    <submittedName>
        <fullName evidence="2">Uncharacterized protein</fullName>
    </submittedName>
</protein>
<keyword evidence="1" id="KW-0472">Membrane</keyword>
<accession>A0A0L8I4A5</accession>
<gene>
    <name evidence="2" type="ORF">OCBIM_22036831mg</name>
</gene>
<dbReference type="EMBL" id="KQ416661">
    <property type="protein sequence ID" value="KOF95910.1"/>
    <property type="molecule type" value="Genomic_DNA"/>
</dbReference>
<reference evidence="2" key="1">
    <citation type="submission" date="2015-07" db="EMBL/GenBank/DDBJ databases">
        <title>MeaNS - Measles Nucleotide Surveillance Program.</title>
        <authorList>
            <person name="Tran T."/>
            <person name="Druce J."/>
        </authorList>
    </citation>
    <scope>NUCLEOTIDE SEQUENCE</scope>
    <source>
        <strain evidence="2">UCB-OBI-ISO-001</strain>
        <tissue evidence="2">Gonad</tissue>
    </source>
</reference>
<proteinExistence type="predicted"/>
<sequence length="85" mass="10235">HMPVCIYSYLKTLLFTYCHNHVYSYIQPFRILYFIVCVCVYVHARIIIDKTTLRKVLSEAKYIGRQIVINNHSCINAYIYIYEYT</sequence>
<organism evidence="2">
    <name type="scientific">Octopus bimaculoides</name>
    <name type="common">California two-spotted octopus</name>
    <dbReference type="NCBI Taxonomy" id="37653"/>
    <lineage>
        <taxon>Eukaryota</taxon>
        <taxon>Metazoa</taxon>
        <taxon>Spiralia</taxon>
        <taxon>Lophotrochozoa</taxon>
        <taxon>Mollusca</taxon>
        <taxon>Cephalopoda</taxon>
        <taxon>Coleoidea</taxon>
        <taxon>Octopodiformes</taxon>
        <taxon>Octopoda</taxon>
        <taxon>Incirrata</taxon>
        <taxon>Octopodidae</taxon>
        <taxon>Octopus</taxon>
    </lineage>
</organism>
<name>A0A0L8I4A5_OCTBM</name>
<feature type="non-terminal residue" evidence="2">
    <location>
        <position position="1"/>
    </location>
</feature>
<evidence type="ECO:0000256" key="1">
    <source>
        <dbReference type="SAM" id="Phobius"/>
    </source>
</evidence>
<dbReference type="AlphaFoldDB" id="A0A0L8I4A5"/>
<keyword evidence="1" id="KW-1133">Transmembrane helix</keyword>
<feature type="transmembrane region" description="Helical" evidence="1">
    <location>
        <begin position="31"/>
        <end position="48"/>
    </location>
</feature>
<evidence type="ECO:0000313" key="2">
    <source>
        <dbReference type="EMBL" id="KOF95910.1"/>
    </source>
</evidence>